<keyword evidence="4" id="KW-1185">Reference proteome</keyword>
<reference evidence="3 4" key="1">
    <citation type="submission" date="2024-01" db="EMBL/GenBank/DDBJ databases">
        <authorList>
            <person name="Allen C."/>
            <person name="Tagirdzhanova G."/>
        </authorList>
    </citation>
    <scope>NUCLEOTIDE SEQUENCE [LARGE SCALE GENOMIC DNA]</scope>
    <source>
        <strain evidence="3 4">CBS 573.63</strain>
    </source>
</reference>
<sequence>MAGAKRSFEDGDEFSQEDDANFHTGIADAILSQTSERVNIAGISKKRLKTHGTAQCQNGGSGRGSIESTLLTPSSGADYLSPLSDELLVRILGILALADLLKVAPISRRFHRLADDSQLWKAIYYERFVLPRAMRIPGFRGGSLTSSTRKSAGGAASNAGFYSEQQIIGAQLKRLASGENQPPRPTSSIFAGKQSTASRAEVDATKTCPAGLKLDWKQQYKLRHNWTRGTCAVEELRLSTGGRRSNKRQASSHSSREEEEPMVEDLDGEEAEDGGSGFHRMLVKVVDGIAVTADRKRGLCVWELKPRSLVATGQFSRRMTSTGKGEKATDLVRGVELDQENEYSAPGEPECNGDADIVSTTPASLAINLSRDNLDIATGLIDGGFDIWQHELGPRSLVRRYSHPSSDSGSLTGIAYSHPYVLTATDDGLISLYAFGADLKSSDQKAKHPNELDTLMLNPPQLLTSLRSHTSQPPLALSIRKLPCITIASIAYTFSTRQGWSLGIQDLHVKEVPCGDKAAAIGERTMPAVVATYLAHTLPVAGHRRAALSPGAQRRALDGTLPGNLRTGSPSRALPLAPSSDTLSPISSPPSPVRRRRDSHEEELADDGPTSLCYTHPYLLATMPDNTLILHLCTSNDSALAISPGFRLWGHTSGISDAEITSRGKAVSVSTHGEEMRVWELEGRPAAERGWSVAIRPNPGDGNVNTEPTPDCYWDERRNWVGFDDEMVIVLKEARGGRESLMVYDFS</sequence>
<feature type="region of interest" description="Disordered" evidence="1">
    <location>
        <begin position="240"/>
        <end position="275"/>
    </location>
</feature>
<comment type="caution">
    <text evidence="3">The sequence shown here is derived from an EMBL/GenBank/DDBJ whole genome shotgun (WGS) entry which is preliminary data.</text>
</comment>
<feature type="region of interest" description="Disordered" evidence="1">
    <location>
        <begin position="546"/>
        <end position="608"/>
    </location>
</feature>
<gene>
    <name evidence="3" type="ORF">SEPCBS57363_005387</name>
</gene>
<evidence type="ECO:0000313" key="4">
    <source>
        <dbReference type="Proteomes" id="UP001642501"/>
    </source>
</evidence>
<dbReference type="InterPro" id="IPR036322">
    <property type="entry name" value="WD40_repeat_dom_sf"/>
</dbReference>
<dbReference type="EMBL" id="CAWUOM010000119">
    <property type="protein sequence ID" value="CAK7272913.1"/>
    <property type="molecule type" value="Genomic_DNA"/>
</dbReference>
<dbReference type="SUPFAM" id="SSF50978">
    <property type="entry name" value="WD40 repeat-like"/>
    <property type="match status" value="1"/>
</dbReference>
<dbReference type="InterPro" id="IPR001810">
    <property type="entry name" value="F-box_dom"/>
</dbReference>
<feature type="compositionally biased region" description="Acidic residues" evidence="1">
    <location>
        <begin position="257"/>
        <end position="273"/>
    </location>
</feature>
<feature type="compositionally biased region" description="Low complexity" evidence="1">
    <location>
        <begin position="569"/>
        <end position="586"/>
    </location>
</feature>
<accession>A0ABP0DX84</accession>
<dbReference type="SUPFAM" id="SSF81383">
    <property type="entry name" value="F-box domain"/>
    <property type="match status" value="1"/>
</dbReference>
<dbReference type="PROSITE" id="PS50181">
    <property type="entry name" value="FBOX"/>
    <property type="match status" value="1"/>
</dbReference>
<dbReference type="Pfam" id="PF25499">
    <property type="entry name" value="Beta-prop_pof12"/>
    <property type="match status" value="1"/>
</dbReference>
<evidence type="ECO:0000313" key="3">
    <source>
        <dbReference type="EMBL" id="CAK7272913.1"/>
    </source>
</evidence>
<proteinExistence type="predicted"/>
<name>A0ABP0DX84_9PEZI</name>
<evidence type="ECO:0000256" key="1">
    <source>
        <dbReference type="SAM" id="MobiDB-lite"/>
    </source>
</evidence>
<evidence type="ECO:0000259" key="2">
    <source>
        <dbReference type="PROSITE" id="PS50181"/>
    </source>
</evidence>
<protein>
    <recommendedName>
        <fullName evidence="2">F-box domain-containing protein</fullName>
    </recommendedName>
</protein>
<feature type="domain" description="F-box" evidence="2">
    <location>
        <begin position="77"/>
        <end position="123"/>
    </location>
</feature>
<dbReference type="Gene3D" id="1.20.1280.50">
    <property type="match status" value="1"/>
</dbReference>
<dbReference type="InterPro" id="IPR036047">
    <property type="entry name" value="F-box-like_dom_sf"/>
</dbReference>
<organism evidence="3 4">
    <name type="scientific">Sporothrix epigloea</name>
    <dbReference type="NCBI Taxonomy" id="1892477"/>
    <lineage>
        <taxon>Eukaryota</taxon>
        <taxon>Fungi</taxon>
        <taxon>Dikarya</taxon>
        <taxon>Ascomycota</taxon>
        <taxon>Pezizomycotina</taxon>
        <taxon>Sordariomycetes</taxon>
        <taxon>Sordariomycetidae</taxon>
        <taxon>Ophiostomatales</taxon>
        <taxon>Ophiostomataceae</taxon>
        <taxon>Sporothrix</taxon>
    </lineage>
</organism>
<dbReference type="Pfam" id="PF12937">
    <property type="entry name" value="F-box-like"/>
    <property type="match status" value="1"/>
</dbReference>
<feature type="compositionally biased region" description="Polar residues" evidence="1">
    <location>
        <begin position="186"/>
        <end position="196"/>
    </location>
</feature>
<feature type="region of interest" description="Disordered" evidence="1">
    <location>
        <begin position="175"/>
        <end position="196"/>
    </location>
</feature>
<dbReference type="Proteomes" id="UP001642501">
    <property type="component" value="Unassembled WGS sequence"/>
</dbReference>